<accession>A0A4Q4KJP8</accession>
<gene>
    <name evidence="2" type="ORF">ERX46_11215</name>
</gene>
<evidence type="ECO:0000313" key="3">
    <source>
        <dbReference type="Proteomes" id="UP000293952"/>
    </source>
</evidence>
<dbReference type="Pfam" id="PF18911">
    <property type="entry name" value="PKD_4"/>
    <property type="match status" value="2"/>
</dbReference>
<dbReference type="Gene3D" id="2.60.40.10">
    <property type="entry name" value="Immunoglobulins"/>
    <property type="match status" value="2"/>
</dbReference>
<sequence length="1352" mass="147078">MYRFSLLLYIFLLVFTGNTQEITHAHSVHHAFIENKGQWGDHVFFKNKVEGGNMWVEQGRILFQLQDYSKLQEAHFSKKEIKEDITFKEKLIELEFVDALEIRKVEKKGATAHYYNYFLGNDESKWASDVRGFEEFTLKEIYAGIDIRFIEQEKQIKYEFIVAPGIETNQIKLKYSYQDELKIDKGGNLIIKTELGNIIEEKPYAYQIVNGNIVEISCEYELIDNVVTFKLGEYNKRVALVIDPTLVFATYNGALSDNFGMTATYGHDGSAFTGGTIYGNSHPMPDPNAYDISSNMTVTNVGGVTTDAFVVKYSADGTTMLWATFYGGGTNTNGTDVPHSLICDAADNLYAFGSTSSLDFPIVNGFQSNHGGGVPFAITSNGTNFGIDGTDIYVVKFSTDGHNLLGSTYVGGNKNDGINYMISAGNYTSAGAYDSLTTNYGDQFRGEIMLDSLNNIIIGSCSRSANFPTQNAFQPALAGQQDGVIFKLKNDFSTLLFSSYYGGSQADAIYSVKIDSSYNIVFGGGTTSLDLNSTPGAYQSTNAGGEADGFIGKLSPDGLTLTHSTYVGTLNYDQVFFVEIDRLDNIFVLGQSNGGLFPVINAAYSNPNSSQFIARFDPDLSIIEGSTVFGSGNPIFDISPSAFLVDICGNMYVSGWGANILQASPMSGMPVTQNAFQSTPPSGFDFYLMVVEQDFNGLLYGSYLGSTSSPEHVDGGTSRFDKNGVVYQGVCGGCGGFSNFPTTPGAWSNQNLSTNCNALTFKFDFNLIPNAEFSIASETGCAPFEVNFENFSSDSDSYLWDFGNGDVDSTTFEPTVIYSTPGVYNVILTVLDSICSIVDTAYITIEVFPQVILESIPEINVCDSTSITMTADANGTATSFVWSTNNNFTDTLNLSIADSTVTIVNPADGYYYFMASNGGCSVMDSVEVINLVLDADITPDNSIGCSPFIVNFENTSSGAYSFVWDFGSGNLDSTTVDPTITYTDPGFYEVILIITDSICFISDTAFITIEVYPEIDLENIPEINLCVPDTITLTADANGTATSFVWSTNINFTDTLNLTVSDSSVTINDPVYGYYYVTVSNNGCSVIDSVSVNFTSANLVIEGNTNLCLGDETVISALSNNSAVTFVDFDWQPDSIVVSGDGTSDVTIQPNVSQYVYVTAVANNGCVLFDSILVLVSDIDVSSVLASASESIIPAGTDVTLSAKPDGYSYSWSPSENVANPTAQETNATLFETTTFTVSISDGICTKTSSVTVKAFPYLCNEPFIFVPNAFTPNGDGENDVLYIRSQIVSDVIFRIYNRWGELIYESTTLHEGWDGTFKGKKLDPDVYDYYLEGHCIDDQEFLIKGNITLIR</sequence>
<dbReference type="InterPro" id="IPR057708">
    <property type="entry name" value="DUF7948"/>
</dbReference>
<dbReference type="SMART" id="SM00089">
    <property type="entry name" value="PKD"/>
    <property type="match status" value="3"/>
</dbReference>
<dbReference type="InterPro" id="IPR013783">
    <property type="entry name" value="Ig-like_fold"/>
</dbReference>
<dbReference type="InterPro" id="IPR035986">
    <property type="entry name" value="PKD_dom_sf"/>
</dbReference>
<proteinExistence type="predicted"/>
<evidence type="ECO:0000259" key="1">
    <source>
        <dbReference type="PROSITE" id="PS50093"/>
    </source>
</evidence>
<dbReference type="EMBL" id="SETE01000004">
    <property type="protein sequence ID" value="RYM33501.1"/>
    <property type="molecule type" value="Genomic_DNA"/>
</dbReference>
<dbReference type="Pfam" id="PF13585">
    <property type="entry name" value="CHU_C"/>
    <property type="match status" value="1"/>
</dbReference>
<dbReference type="InterPro" id="IPR026341">
    <property type="entry name" value="T9SS_type_B"/>
</dbReference>
<name>A0A4Q4KJP8_9FLAO</name>
<reference evidence="2 3" key="1">
    <citation type="submission" date="2019-02" db="EMBL/GenBank/DDBJ databases">
        <title>Genome sequence of the sea-ice species Brumimicrobium glaciale.</title>
        <authorList>
            <person name="Bowman J.P."/>
        </authorList>
    </citation>
    <scope>NUCLEOTIDE SEQUENCE [LARGE SCALE GENOMIC DNA]</scope>
    <source>
        <strain evidence="2 3">IC156</strain>
    </source>
</reference>
<dbReference type="InterPro" id="IPR000601">
    <property type="entry name" value="PKD_dom"/>
</dbReference>
<dbReference type="CDD" id="cd00146">
    <property type="entry name" value="PKD"/>
    <property type="match status" value="2"/>
</dbReference>
<keyword evidence="3" id="KW-1185">Reference proteome</keyword>
<dbReference type="Pfam" id="PF25778">
    <property type="entry name" value="DUF7948"/>
    <property type="match status" value="1"/>
</dbReference>
<evidence type="ECO:0000313" key="2">
    <source>
        <dbReference type="EMBL" id="RYM33501.1"/>
    </source>
</evidence>
<dbReference type="PANTHER" id="PTHR35580:SF1">
    <property type="entry name" value="PHYTASE-LIKE DOMAIN-CONTAINING PROTEIN"/>
    <property type="match status" value="1"/>
</dbReference>
<dbReference type="InterPro" id="IPR022409">
    <property type="entry name" value="PKD/Chitinase_dom"/>
</dbReference>
<dbReference type="SUPFAM" id="SSF49299">
    <property type="entry name" value="PKD domain"/>
    <property type="match status" value="2"/>
</dbReference>
<organism evidence="2 3">
    <name type="scientific">Brumimicrobium glaciale</name>
    <dbReference type="NCBI Taxonomy" id="200475"/>
    <lineage>
        <taxon>Bacteria</taxon>
        <taxon>Pseudomonadati</taxon>
        <taxon>Bacteroidota</taxon>
        <taxon>Flavobacteriia</taxon>
        <taxon>Flavobacteriales</taxon>
        <taxon>Crocinitomicaceae</taxon>
        <taxon>Brumimicrobium</taxon>
    </lineage>
</organism>
<dbReference type="NCBIfam" id="TIGR04131">
    <property type="entry name" value="Bac_Flav_CTERM"/>
    <property type="match status" value="1"/>
</dbReference>
<dbReference type="RefSeq" id="WP_130093961.1">
    <property type="nucleotide sequence ID" value="NZ_SETE01000004.1"/>
</dbReference>
<dbReference type="InterPro" id="IPR052918">
    <property type="entry name" value="Motility_Chemotaxis_Reg"/>
</dbReference>
<dbReference type="PROSITE" id="PS50093">
    <property type="entry name" value="PKD"/>
    <property type="match status" value="2"/>
</dbReference>
<dbReference type="PANTHER" id="PTHR35580">
    <property type="entry name" value="CELL SURFACE GLYCOPROTEIN (S-LAYER PROTEIN)-LIKE PROTEIN"/>
    <property type="match status" value="1"/>
</dbReference>
<feature type="domain" description="PKD" evidence="1">
    <location>
        <begin position="953"/>
        <end position="1011"/>
    </location>
</feature>
<dbReference type="Proteomes" id="UP000293952">
    <property type="component" value="Unassembled WGS sequence"/>
</dbReference>
<feature type="domain" description="PKD" evidence="1">
    <location>
        <begin position="792"/>
        <end position="847"/>
    </location>
</feature>
<dbReference type="OrthoDB" id="1652165at2"/>
<comment type="caution">
    <text evidence="2">The sequence shown here is derived from an EMBL/GenBank/DDBJ whole genome shotgun (WGS) entry which is preliminary data.</text>
</comment>
<protein>
    <submittedName>
        <fullName evidence="2">T9SS type B sorting domain-containing protein</fullName>
    </submittedName>
</protein>